<evidence type="ECO:0000313" key="2">
    <source>
        <dbReference type="EMBL" id="KAL1837340.1"/>
    </source>
</evidence>
<keyword evidence="3" id="KW-1185">Reference proteome</keyword>
<proteinExistence type="predicted"/>
<sequence length="77" mass="8585">MASSKFLAAMALLPRALSSRMVYQSQTTADQFVSAMEEENVRVEDGDEMVRQLSADSVKRASFSADRSCLLGYLLFR</sequence>
<comment type="caution">
    <text evidence="2">The sequence shown here is derived from an EMBL/GenBank/DDBJ whole genome shotgun (WGS) entry which is preliminary data.</text>
</comment>
<evidence type="ECO:0000256" key="1">
    <source>
        <dbReference type="SAM" id="SignalP"/>
    </source>
</evidence>
<dbReference type="Proteomes" id="UP001586593">
    <property type="component" value="Unassembled WGS sequence"/>
</dbReference>
<name>A0ABR3V6U6_9PEZI</name>
<protein>
    <submittedName>
        <fullName evidence="2">Uncharacterized protein</fullName>
    </submittedName>
</protein>
<keyword evidence="1" id="KW-0732">Signal</keyword>
<reference evidence="2 3" key="1">
    <citation type="journal article" date="2024" name="Commun. Biol.">
        <title>Comparative genomic analysis of thermophilic fungi reveals convergent evolutionary adaptations and gene losses.</title>
        <authorList>
            <person name="Steindorff A.S."/>
            <person name="Aguilar-Pontes M.V."/>
            <person name="Robinson A.J."/>
            <person name="Andreopoulos B."/>
            <person name="LaButti K."/>
            <person name="Kuo A."/>
            <person name="Mondo S."/>
            <person name="Riley R."/>
            <person name="Otillar R."/>
            <person name="Haridas S."/>
            <person name="Lipzen A."/>
            <person name="Grimwood J."/>
            <person name="Schmutz J."/>
            <person name="Clum A."/>
            <person name="Reid I.D."/>
            <person name="Moisan M.C."/>
            <person name="Butler G."/>
            <person name="Nguyen T.T.M."/>
            <person name="Dewar K."/>
            <person name="Conant G."/>
            <person name="Drula E."/>
            <person name="Henrissat B."/>
            <person name="Hansel C."/>
            <person name="Singer S."/>
            <person name="Hutchinson M.I."/>
            <person name="de Vries R.P."/>
            <person name="Natvig D.O."/>
            <person name="Powell A.J."/>
            <person name="Tsang A."/>
            <person name="Grigoriev I.V."/>
        </authorList>
    </citation>
    <scope>NUCLEOTIDE SEQUENCE [LARGE SCALE GENOMIC DNA]</scope>
    <source>
        <strain evidence="2 3">ATCC 24622</strain>
    </source>
</reference>
<gene>
    <name evidence="2" type="ORF">VTK73DRAFT_4725</name>
</gene>
<feature type="signal peptide" evidence="1">
    <location>
        <begin position="1"/>
        <end position="18"/>
    </location>
</feature>
<accession>A0ABR3V6U6</accession>
<evidence type="ECO:0000313" key="3">
    <source>
        <dbReference type="Proteomes" id="UP001586593"/>
    </source>
</evidence>
<organism evidence="2 3">
    <name type="scientific">Phialemonium thermophilum</name>
    <dbReference type="NCBI Taxonomy" id="223376"/>
    <lineage>
        <taxon>Eukaryota</taxon>
        <taxon>Fungi</taxon>
        <taxon>Dikarya</taxon>
        <taxon>Ascomycota</taxon>
        <taxon>Pezizomycotina</taxon>
        <taxon>Sordariomycetes</taxon>
        <taxon>Sordariomycetidae</taxon>
        <taxon>Cephalothecales</taxon>
        <taxon>Cephalothecaceae</taxon>
        <taxon>Phialemonium</taxon>
    </lineage>
</organism>
<feature type="chain" id="PRO_5045713490" evidence="1">
    <location>
        <begin position="19"/>
        <end position="77"/>
    </location>
</feature>
<dbReference type="EMBL" id="JAZHXJ010002665">
    <property type="protein sequence ID" value="KAL1837340.1"/>
    <property type="molecule type" value="Genomic_DNA"/>
</dbReference>